<evidence type="ECO:0000313" key="5">
    <source>
        <dbReference type="Proteomes" id="UP001621964"/>
    </source>
</evidence>
<evidence type="ECO:0000313" key="4">
    <source>
        <dbReference type="EMBL" id="MFK7643248.1"/>
    </source>
</evidence>
<sequence>IDEGESAKITDIEFEGNQVYSDRKLMRQMSLTEGGIWTWLTRSNRFDRRKFAQDMEKVTDFYQNNGYFDFRILDTDIQT</sequence>
<proteinExistence type="predicted"/>
<dbReference type="InterPro" id="IPR034746">
    <property type="entry name" value="POTRA"/>
</dbReference>
<protein>
    <submittedName>
        <fullName evidence="4">POTRA domain-containing protein</fullName>
    </submittedName>
</protein>
<organism evidence="4 5">
    <name type="scientific">Neisseria oralis</name>
    <dbReference type="NCBI Taxonomy" id="1107316"/>
    <lineage>
        <taxon>Bacteria</taxon>
        <taxon>Pseudomonadati</taxon>
        <taxon>Pseudomonadota</taxon>
        <taxon>Betaproteobacteria</taxon>
        <taxon>Neisseriales</taxon>
        <taxon>Neisseriaceae</taxon>
        <taxon>Neisseria</taxon>
    </lineage>
</organism>
<feature type="non-terminal residue" evidence="4">
    <location>
        <position position="1"/>
    </location>
</feature>
<evidence type="ECO:0000256" key="2">
    <source>
        <dbReference type="ARBA" id="ARBA00023136"/>
    </source>
</evidence>
<dbReference type="Gene3D" id="3.10.20.310">
    <property type="entry name" value="membrane protein fhac"/>
    <property type="match status" value="1"/>
</dbReference>
<dbReference type="InterPro" id="IPR010827">
    <property type="entry name" value="BamA/TamA_POTRA"/>
</dbReference>
<gene>
    <name evidence="4" type="ORF">ACI43T_12290</name>
</gene>
<dbReference type="PROSITE" id="PS51779">
    <property type="entry name" value="POTRA"/>
    <property type="match status" value="1"/>
</dbReference>
<keyword evidence="5" id="KW-1185">Reference proteome</keyword>
<reference evidence="4 5" key="1">
    <citation type="submission" date="2024-11" db="EMBL/GenBank/DDBJ databases">
        <authorList>
            <person name="Mikucki A.G."/>
            <person name="Kahler C.M."/>
        </authorList>
    </citation>
    <scope>NUCLEOTIDE SEQUENCE [LARGE SCALE GENOMIC DNA]</scope>
    <source>
        <strain evidence="4 5">EXNM717</strain>
    </source>
</reference>
<feature type="domain" description="POTRA" evidence="3">
    <location>
        <begin position="7"/>
        <end position="79"/>
    </location>
</feature>
<dbReference type="Proteomes" id="UP001621964">
    <property type="component" value="Unassembled WGS sequence"/>
</dbReference>
<dbReference type="RefSeq" id="WP_405387409.1">
    <property type="nucleotide sequence ID" value="NZ_JBJGEB010000115.1"/>
</dbReference>
<accession>A0ABW8Q7Y2</accession>
<dbReference type="Pfam" id="PF07244">
    <property type="entry name" value="POTRA"/>
    <property type="match status" value="1"/>
</dbReference>
<keyword evidence="2" id="KW-0472">Membrane</keyword>
<evidence type="ECO:0000259" key="3">
    <source>
        <dbReference type="PROSITE" id="PS51779"/>
    </source>
</evidence>
<comment type="caution">
    <text evidence="4">The sequence shown here is derived from an EMBL/GenBank/DDBJ whole genome shotgun (WGS) entry which is preliminary data.</text>
</comment>
<evidence type="ECO:0000256" key="1">
    <source>
        <dbReference type="ARBA" id="ARBA00004370"/>
    </source>
</evidence>
<feature type="non-terminal residue" evidence="4">
    <location>
        <position position="79"/>
    </location>
</feature>
<name>A0ABW8Q7Y2_9NEIS</name>
<dbReference type="EMBL" id="JBJGEB010000115">
    <property type="protein sequence ID" value="MFK7643248.1"/>
    <property type="molecule type" value="Genomic_DNA"/>
</dbReference>
<comment type="subcellular location">
    <subcellularLocation>
        <location evidence="1">Membrane</location>
    </subcellularLocation>
</comment>